<keyword evidence="1 3" id="KW-0032">Aminotransferase</keyword>
<evidence type="ECO:0000256" key="1">
    <source>
        <dbReference type="RuleBase" id="RU000481"/>
    </source>
</evidence>
<evidence type="ECO:0000313" key="3">
    <source>
        <dbReference type="EMBL" id="QNV39790.1"/>
    </source>
</evidence>
<sequence length="373" mass="40199">MQIAPFGVELWLNEFEDSARLNLAETSISALSLREFFELTGLGDSALDELLDARLSYGAIPGSERIRTAISGLYENVTPDLVTLAHGTIGANHLAHLVLTDAGDHVISFSPSYDQHAAIAESIGAEVTVLPLLPENGYLPNLQELREAVRPSTKLICLTSPNNPTGTLMDAAMMAEVVGIARSVDAYILCDEVYRGVEAPGVEPVPSVADLYEKGIATSGLSKAFSLPGLRVGWAVIPKNLKAQFADQRDYSIISVGVLDDLLGALAIEHHEVLLERSRSILNRNRAVVEQWLENEPRASWVKPDAGSAALLKIEAPVDDRTFAIGLLEQTGVLLTPGSAFGVPEHYRLGYTCSEETLREGLAEISGYLDQLG</sequence>
<dbReference type="InterPro" id="IPR015422">
    <property type="entry name" value="PyrdxlP-dep_Trfase_small"/>
</dbReference>
<dbReference type="GO" id="GO:0008483">
    <property type="term" value="F:transaminase activity"/>
    <property type="evidence" value="ECO:0007669"/>
    <property type="project" value="UniProtKB-KW"/>
</dbReference>
<accession>A0A7H2BJE4</accession>
<dbReference type="RefSeq" id="WP_190617376.1">
    <property type="nucleotide sequence ID" value="NZ_CP061538.1"/>
</dbReference>
<dbReference type="InterPro" id="IPR015424">
    <property type="entry name" value="PyrdxlP-dep_Trfase"/>
</dbReference>
<dbReference type="SUPFAM" id="SSF53383">
    <property type="entry name" value="PLP-dependent transferases"/>
    <property type="match status" value="1"/>
</dbReference>
<dbReference type="GO" id="GO:0030170">
    <property type="term" value="F:pyridoxal phosphate binding"/>
    <property type="evidence" value="ECO:0007669"/>
    <property type="project" value="InterPro"/>
</dbReference>
<dbReference type="PANTHER" id="PTHR43510">
    <property type="entry name" value="AMINOTRANSFERASE FUNCTION, HYPOTHETICAL (EUROFUNG)"/>
    <property type="match status" value="1"/>
</dbReference>
<dbReference type="PANTHER" id="PTHR43510:SF1">
    <property type="entry name" value="AMINOTRANSFERASE FUNCTION, HYPOTHETICAL (EUROFUNG)"/>
    <property type="match status" value="1"/>
</dbReference>
<dbReference type="InterPro" id="IPR004838">
    <property type="entry name" value="NHTrfase_class1_PyrdxlP-BS"/>
</dbReference>
<dbReference type="CDD" id="cd00609">
    <property type="entry name" value="AAT_like"/>
    <property type="match status" value="1"/>
</dbReference>
<feature type="domain" description="Aminotransferase class I/classII large" evidence="2">
    <location>
        <begin position="53"/>
        <end position="364"/>
    </location>
</feature>
<dbReference type="PROSITE" id="PS00105">
    <property type="entry name" value="AA_TRANSFER_CLASS_1"/>
    <property type="match status" value="1"/>
</dbReference>
<keyword evidence="1 3" id="KW-0808">Transferase</keyword>
<name>A0A7H2BJE4_9MICC</name>
<dbReference type="Gene3D" id="3.40.640.10">
    <property type="entry name" value="Type I PLP-dependent aspartate aminotransferase-like (Major domain)"/>
    <property type="match status" value="1"/>
</dbReference>
<dbReference type="Gene3D" id="3.90.1150.10">
    <property type="entry name" value="Aspartate Aminotransferase, domain 1"/>
    <property type="match status" value="1"/>
</dbReference>
<organism evidence="3 4">
    <name type="scientific">Rothia amarae</name>
    <dbReference type="NCBI Taxonomy" id="169480"/>
    <lineage>
        <taxon>Bacteria</taxon>
        <taxon>Bacillati</taxon>
        <taxon>Actinomycetota</taxon>
        <taxon>Actinomycetes</taxon>
        <taxon>Micrococcales</taxon>
        <taxon>Micrococcaceae</taxon>
        <taxon>Rothia</taxon>
    </lineage>
</organism>
<comment type="similarity">
    <text evidence="1">Belongs to the class-I pyridoxal-phosphate-dependent aminotransferase family.</text>
</comment>
<protein>
    <recommendedName>
        <fullName evidence="1">Aminotransferase</fullName>
        <ecNumber evidence="1">2.6.1.-</ecNumber>
    </recommendedName>
</protein>
<dbReference type="AlphaFoldDB" id="A0A7H2BJE4"/>
<comment type="cofactor">
    <cofactor evidence="1">
        <name>pyridoxal 5'-phosphate</name>
        <dbReference type="ChEBI" id="CHEBI:597326"/>
    </cofactor>
</comment>
<dbReference type="KEGG" id="rama:IDM48_10645"/>
<dbReference type="Pfam" id="PF00155">
    <property type="entry name" value="Aminotran_1_2"/>
    <property type="match status" value="1"/>
</dbReference>
<dbReference type="EC" id="2.6.1.-" evidence="1"/>
<proteinExistence type="inferred from homology"/>
<reference evidence="3 4" key="1">
    <citation type="submission" date="2020-09" db="EMBL/GenBank/DDBJ databases">
        <title>Investigation of environmental microbe.</title>
        <authorList>
            <person name="Ou Y."/>
            <person name="Kang Q."/>
        </authorList>
    </citation>
    <scope>NUCLEOTIDE SEQUENCE [LARGE SCALE GENOMIC DNA]</scope>
    <source>
        <strain evidence="3 4">KJZ-9</strain>
    </source>
</reference>
<dbReference type="InterPro" id="IPR004839">
    <property type="entry name" value="Aminotransferase_I/II_large"/>
</dbReference>
<gene>
    <name evidence="3" type="ORF">IDM48_10645</name>
</gene>
<keyword evidence="4" id="KW-1185">Reference proteome</keyword>
<dbReference type="InterPro" id="IPR015421">
    <property type="entry name" value="PyrdxlP-dep_Trfase_major"/>
</dbReference>
<evidence type="ECO:0000259" key="2">
    <source>
        <dbReference type="Pfam" id="PF00155"/>
    </source>
</evidence>
<dbReference type="Proteomes" id="UP000516421">
    <property type="component" value="Chromosome"/>
</dbReference>
<dbReference type="EMBL" id="CP061538">
    <property type="protein sequence ID" value="QNV39790.1"/>
    <property type="molecule type" value="Genomic_DNA"/>
</dbReference>
<evidence type="ECO:0000313" key="4">
    <source>
        <dbReference type="Proteomes" id="UP000516421"/>
    </source>
</evidence>